<dbReference type="InterPro" id="IPR047854">
    <property type="entry name" value="RFC_lid"/>
</dbReference>
<proteinExistence type="inferred from homology"/>
<dbReference type="GO" id="GO:0003677">
    <property type="term" value="F:DNA binding"/>
    <property type="evidence" value="ECO:0007669"/>
    <property type="project" value="InterPro"/>
</dbReference>
<evidence type="ECO:0000259" key="8">
    <source>
        <dbReference type="SMART" id="SM00382"/>
    </source>
</evidence>
<dbReference type="Gene3D" id="1.20.272.10">
    <property type="match status" value="1"/>
</dbReference>
<evidence type="ECO:0000256" key="3">
    <source>
        <dbReference type="ARBA" id="ARBA00011480"/>
    </source>
</evidence>
<dbReference type="Proteomes" id="UP001472866">
    <property type="component" value="Chromosome 09"/>
</dbReference>
<dbReference type="PANTHER" id="PTHR11669:SF9">
    <property type="entry name" value="REPLICATION FACTOR C SUBUNIT 5"/>
    <property type="match status" value="1"/>
</dbReference>
<dbReference type="GO" id="GO:0003689">
    <property type="term" value="F:DNA clamp loader activity"/>
    <property type="evidence" value="ECO:0007669"/>
    <property type="project" value="TreeGrafter"/>
</dbReference>
<dbReference type="GO" id="GO:0016887">
    <property type="term" value="F:ATP hydrolysis activity"/>
    <property type="evidence" value="ECO:0007669"/>
    <property type="project" value="InterPro"/>
</dbReference>
<keyword evidence="6" id="KW-0067">ATP-binding</keyword>
<dbReference type="Gene3D" id="3.40.50.300">
    <property type="entry name" value="P-loop containing nucleotide triphosphate hydrolases"/>
    <property type="match status" value="1"/>
</dbReference>
<dbReference type="FunFam" id="3.40.50.300:FF:000129">
    <property type="entry name" value="Replication factor C subunit 5"/>
    <property type="match status" value="1"/>
</dbReference>
<name>A0AAX4PFU2_9CHLO</name>
<dbReference type="CDD" id="cd00009">
    <property type="entry name" value="AAA"/>
    <property type="match status" value="1"/>
</dbReference>
<dbReference type="InterPro" id="IPR008921">
    <property type="entry name" value="DNA_pol3_clamp-load_cplx_C"/>
</dbReference>
<keyword evidence="4" id="KW-0235">DNA replication</keyword>
<dbReference type="InterPro" id="IPR050238">
    <property type="entry name" value="DNA_Rep/Repair_Clamp_Loader"/>
</dbReference>
<evidence type="ECO:0000313" key="10">
    <source>
        <dbReference type="Proteomes" id="UP001472866"/>
    </source>
</evidence>
<dbReference type="Pfam" id="PF08542">
    <property type="entry name" value="Rep_fac_C"/>
    <property type="match status" value="1"/>
</dbReference>
<evidence type="ECO:0000256" key="2">
    <source>
        <dbReference type="ARBA" id="ARBA00005378"/>
    </source>
</evidence>
<comment type="subcellular location">
    <subcellularLocation>
        <location evidence="1">Nucleus</location>
    </subcellularLocation>
</comment>
<accession>A0AAX4PFU2</accession>
<dbReference type="PANTHER" id="PTHR11669">
    <property type="entry name" value="REPLICATION FACTOR C / DNA POLYMERASE III GAMMA-TAU SUBUNIT"/>
    <property type="match status" value="1"/>
</dbReference>
<dbReference type="GO" id="GO:0005634">
    <property type="term" value="C:nucleus"/>
    <property type="evidence" value="ECO:0007669"/>
    <property type="project" value="UniProtKB-SubCell"/>
</dbReference>
<keyword evidence="10" id="KW-1185">Reference proteome</keyword>
<dbReference type="AlphaFoldDB" id="A0AAX4PFU2"/>
<dbReference type="SUPFAM" id="SSF52540">
    <property type="entry name" value="P-loop containing nucleoside triphosphate hydrolases"/>
    <property type="match status" value="1"/>
</dbReference>
<dbReference type="Gene3D" id="1.10.8.60">
    <property type="match status" value="1"/>
</dbReference>
<keyword evidence="7" id="KW-0539">Nucleus</keyword>
<organism evidence="9 10">
    <name type="scientific">Chloropicon roscoffensis</name>
    <dbReference type="NCBI Taxonomy" id="1461544"/>
    <lineage>
        <taxon>Eukaryota</taxon>
        <taxon>Viridiplantae</taxon>
        <taxon>Chlorophyta</taxon>
        <taxon>Chloropicophyceae</taxon>
        <taxon>Chloropicales</taxon>
        <taxon>Chloropicaceae</taxon>
        <taxon>Chloropicon</taxon>
    </lineage>
</organism>
<keyword evidence="5" id="KW-0547">Nucleotide-binding</keyword>
<evidence type="ECO:0000256" key="5">
    <source>
        <dbReference type="ARBA" id="ARBA00022741"/>
    </source>
</evidence>
<dbReference type="GO" id="GO:0006281">
    <property type="term" value="P:DNA repair"/>
    <property type="evidence" value="ECO:0007669"/>
    <property type="project" value="TreeGrafter"/>
</dbReference>
<feature type="domain" description="AAA+ ATPase" evidence="8">
    <location>
        <begin position="50"/>
        <end position="191"/>
    </location>
</feature>
<evidence type="ECO:0000256" key="1">
    <source>
        <dbReference type="ARBA" id="ARBA00004123"/>
    </source>
</evidence>
<dbReference type="GO" id="GO:0006261">
    <property type="term" value="P:DNA-templated DNA replication"/>
    <property type="evidence" value="ECO:0007669"/>
    <property type="project" value="TreeGrafter"/>
</dbReference>
<evidence type="ECO:0000256" key="7">
    <source>
        <dbReference type="ARBA" id="ARBA00023242"/>
    </source>
</evidence>
<dbReference type="GO" id="GO:0005663">
    <property type="term" value="C:DNA replication factor C complex"/>
    <property type="evidence" value="ECO:0007669"/>
    <property type="project" value="TreeGrafter"/>
</dbReference>
<sequence length="366" mass="40027">MASSSGAGEQQQQQGGVVPWVEKYRPQTLEDVAAHKEIVETVTRLTDMNKLPHLLLYGPPGTGKTSMILAIAKKIYGKRAAQMCLHLNASDARGIDVVRNDIQGFASTRNISFAFRKPSGEGDGSAQDEFKLVILDECDAMTNDAQFALRRIIEKYTKNTRFCLICNYVNKVIPALQSRCTRFRFCPLPAEYVRARLLHVMEKEGVSTGEEGGAAMQVDGEGEGEGVDAVVRLSKGDMRRALNLVQTMSMSGKRVTAAEVYACTGQTAPGRVREVLKTLLNAPFAECIGELERAQNENGFALVDLLQDLHAELKRVALPSEVRCELLSTMADLENNLSAHSTEKLQLGGLVGCFAIARKHIVEQAA</sequence>
<dbReference type="EMBL" id="CP151509">
    <property type="protein sequence ID" value="WZN64505.1"/>
    <property type="molecule type" value="Genomic_DNA"/>
</dbReference>
<evidence type="ECO:0000313" key="9">
    <source>
        <dbReference type="EMBL" id="WZN64505.1"/>
    </source>
</evidence>
<dbReference type="Pfam" id="PF00004">
    <property type="entry name" value="AAA"/>
    <property type="match status" value="1"/>
</dbReference>
<dbReference type="GO" id="GO:0005524">
    <property type="term" value="F:ATP binding"/>
    <property type="evidence" value="ECO:0007669"/>
    <property type="project" value="UniProtKB-KW"/>
</dbReference>
<comment type="subunit">
    <text evidence="3">Heterotetramer of subunits RFC2, RFC3, RFC4 and RFC5 that can form a complex with RFC1.</text>
</comment>
<dbReference type="SUPFAM" id="SSF48019">
    <property type="entry name" value="post-AAA+ oligomerization domain-like"/>
    <property type="match status" value="1"/>
</dbReference>
<comment type="similarity">
    <text evidence="2">Belongs to the activator 1 small subunits family.</text>
</comment>
<dbReference type="SMART" id="SM00382">
    <property type="entry name" value="AAA"/>
    <property type="match status" value="1"/>
</dbReference>
<protein>
    <submittedName>
        <fullName evidence="9">Subunit 3 of replication factor C</fullName>
    </submittedName>
</protein>
<evidence type="ECO:0000256" key="4">
    <source>
        <dbReference type="ARBA" id="ARBA00022705"/>
    </source>
</evidence>
<gene>
    <name evidence="9" type="ORF">HKI87_09g60620</name>
</gene>
<dbReference type="CDD" id="cd18140">
    <property type="entry name" value="HLD_clamp_RFC"/>
    <property type="match status" value="1"/>
</dbReference>
<dbReference type="InterPro" id="IPR027417">
    <property type="entry name" value="P-loop_NTPase"/>
</dbReference>
<dbReference type="InterPro" id="IPR003593">
    <property type="entry name" value="AAA+_ATPase"/>
</dbReference>
<dbReference type="InterPro" id="IPR003959">
    <property type="entry name" value="ATPase_AAA_core"/>
</dbReference>
<dbReference type="InterPro" id="IPR013748">
    <property type="entry name" value="Rep_factorC_C"/>
</dbReference>
<dbReference type="FunFam" id="1.20.272.10:FF:000004">
    <property type="entry name" value="Replication factor C subunit 5"/>
    <property type="match status" value="1"/>
</dbReference>
<evidence type="ECO:0000256" key="6">
    <source>
        <dbReference type="ARBA" id="ARBA00022840"/>
    </source>
</evidence>
<reference evidence="9 10" key="1">
    <citation type="submission" date="2024-03" db="EMBL/GenBank/DDBJ databases">
        <title>Complete genome sequence of the green alga Chloropicon roscoffensis RCC1871.</title>
        <authorList>
            <person name="Lemieux C."/>
            <person name="Pombert J.-F."/>
            <person name="Otis C."/>
            <person name="Turmel M."/>
        </authorList>
    </citation>
    <scope>NUCLEOTIDE SEQUENCE [LARGE SCALE GENOMIC DNA]</scope>
    <source>
        <strain evidence="9 10">RCC1871</strain>
    </source>
</reference>